<accession>A0A1Y0I8V0</accession>
<dbReference type="AlphaFoldDB" id="A0A1Y0I8V0"/>
<dbReference type="KEGG" id="ome:OLMES_2568"/>
<evidence type="ECO:0000259" key="2">
    <source>
        <dbReference type="Pfam" id="PF16036"/>
    </source>
</evidence>
<proteinExistence type="predicted"/>
<sequence length="191" mass="21155">MQAAFSILLTLMLVPTLAQSRTIGDVELQEEVQVGSNGPVLSLNGASLRRTYMIVKTYVGGLYLEHPTHNEEQIITSDEYKRMMFHVLLNRVTARKVARALKEALVVNLSRDQHTTLEPDIDKFLDMFDGKLHRSDEVNIDYIPGTGTQVTIAGEVKGVIPGKAFSDALLSVWVGREPVSDSFKSDILGIN</sequence>
<evidence type="ECO:0000313" key="3">
    <source>
        <dbReference type="EMBL" id="ARU56619.1"/>
    </source>
</evidence>
<dbReference type="SUPFAM" id="SSF54626">
    <property type="entry name" value="Chalcone isomerase"/>
    <property type="match status" value="1"/>
</dbReference>
<dbReference type="EMBL" id="CP021425">
    <property type="protein sequence ID" value="ARU56619.1"/>
    <property type="molecule type" value="Genomic_DNA"/>
</dbReference>
<dbReference type="InterPro" id="IPR016087">
    <property type="entry name" value="Chalcone_isomerase"/>
</dbReference>
<feature type="chain" id="PRO_5012733795" description="Chalcone isomerase domain-containing protein" evidence="1">
    <location>
        <begin position="21"/>
        <end position="191"/>
    </location>
</feature>
<evidence type="ECO:0000256" key="1">
    <source>
        <dbReference type="SAM" id="SignalP"/>
    </source>
</evidence>
<gene>
    <name evidence="3" type="ORF">OLMES_2568</name>
</gene>
<dbReference type="Pfam" id="PF16036">
    <property type="entry name" value="Chalcone_3"/>
    <property type="match status" value="1"/>
</dbReference>
<reference evidence="3 4" key="1">
    <citation type="submission" date="2017-05" db="EMBL/GenBank/DDBJ databases">
        <title>Genomic insights into alkan degradation activity of Oleiphilus messinensis.</title>
        <authorList>
            <person name="Kozyavkin S.A."/>
            <person name="Slesarev A.I."/>
            <person name="Golyshin P.N."/>
            <person name="Korzhenkov A."/>
            <person name="Golyshina O.N."/>
            <person name="Toshchakov S.V."/>
        </authorList>
    </citation>
    <scope>NUCLEOTIDE SEQUENCE [LARGE SCALE GENOMIC DNA]</scope>
    <source>
        <strain evidence="3 4">ME102</strain>
    </source>
</reference>
<keyword evidence="4" id="KW-1185">Reference proteome</keyword>
<dbReference type="GO" id="GO:0016872">
    <property type="term" value="F:intramolecular lyase activity"/>
    <property type="evidence" value="ECO:0007669"/>
    <property type="project" value="InterPro"/>
</dbReference>
<evidence type="ECO:0000313" key="4">
    <source>
        <dbReference type="Proteomes" id="UP000196027"/>
    </source>
</evidence>
<feature type="domain" description="Chalcone isomerase" evidence="2">
    <location>
        <begin position="21"/>
        <end position="189"/>
    </location>
</feature>
<keyword evidence="1" id="KW-0732">Signal</keyword>
<dbReference type="InterPro" id="IPR016088">
    <property type="entry name" value="Chalcone_isomerase_3-sand"/>
</dbReference>
<dbReference type="Proteomes" id="UP000196027">
    <property type="component" value="Chromosome"/>
</dbReference>
<name>A0A1Y0I8V0_9GAMM</name>
<feature type="signal peptide" evidence="1">
    <location>
        <begin position="1"/>
        <end position="20"/>
    </location>
</feature>
<dbReference type="RefSeq" id="WP_087461586.1">
    <property type="nucleotide sequence ID" value="NZ_CP021425.1"/>
</dbReference>
<dbReference type="InterPro" id="IPR036298">
    <property type="entry name" value="Chalcone_isomerase_sf"/>
</dbReference>
<organism evidence="3 4">
    <name type="scientific">Oleiphilus messinensis</name>
    <dbReference type="NCBI Taxonomy" id="141451"/>
    <lineage>
        <taxon>Bacteria</taxon>
        <taxon>Pseudomonadati</taxon>
        <taxon>Pseudomonadota</taxon>
        <taxon>Gammaproteobacteria</taxon>
        <taxon>Oceanospirillales</taxon>
        <taxon>Oleiphilaceae</taxon>
        <taxon>Oleiphilus</taxon>
    </lineage>
</organism>
<dbReference type="Gene3D" id="3.50.70.10">
    <property type="match status" value="1"/>
</dbReference>
<protein>
    <recommendedName>
        <fullName evidence="2">Chalcone isomerase domain-containing protein</fullName>
    </recommendedName>
</protein>
<dbReference type="OrthoDB" id="7277038at2"/>